<gene>
    <name evidence="1" type="ORF">Pyxpy02_00140</name>
</gene>
<name>A0AAU6VZD4_9VIRU</name>
<accession>A0AAU6VZD4</accession>
<reference evidence="1" key="1">
    <citation type="journal article" date="2024" name="J. Gen. Virol.">
        <title>Novel phages of Pseudomonas syringae unveil numerous potential auxiliary metabolic genes.</title>
        <authorList>
            <person name="Feltin C."/>
            <person name="Garneau J.R."/>
            <person name="Morris C.E."/>
            <person name="Berard A."/>
            <person name="Torres-Barcelo C."/>
        </authorList>
    </citation>
    <scope>NUCLEOTIDE SEQUENCE</scope>
</reference>
<organism evidence="1">
    <name type="scientific">Pseudomonas phage Pyxpy02</name>
    <dbReference type="NCBI Taxonomy" id="3138547"/>
    <lineage>
        <taxon>Viruses</taxon>
    </lineage>
</organism>
<protein>
    <submittedName>
        <fullName evidence="1">Uncharacterized protein</fullName>
    </submittedName>
</protein>
<evidence type="ECO:0000313" key="1">
    <source>
        <dbReference type="EMBL" id="XAI69623.1"/>
    </source>
</evidence>
<sequence length="78" mass="8770">MDTLMLERTVTAGINTPKVCPLCGNIEPELWYDAPMNETIRGYARDEYVIPVRTHYLSLWDALEAIGATEGLEHDSSD</sequence>
<proteinExistence type="predicted"/>
<dbReference type="EMBL" id="PP179311">
    <property type="protein sequence ID" value="XAI69623.1"/>
    <property type="molecule type" value="Genomic_DNA"/>
</dbReference>